<protein>
    <submittedName>
        <fullName evidence="1">Uncharacterized protein</fullName>
    </submittedName>
</protein>
<keyword evidence="2" id="KW-1185">Reference proteome</keyword>
<name>A0A5K7ZF24_9BACT</name>
<sequence>MCWKAIPTLLSFENLQVPSKLTIYFQPHQLKCQPHEYELMGLANSHLKSFLIPIGRKLLAAKLAVNVVENNGMFMLWTEQ</sequence>
<reference evidence="1 2" key="1">
    <citation type="submission" date="2019-11" db="EMBL/GenBank/DDBJ databases">
        <title>Comparative genomics of hydrocarbon-degrading Desulfosarcina strains.</title>
        <authorList>
            <person name="Watanabe M."/>
            <person name="Kojima H."/>
            <person name="Fukui M."/>
        </authorList>
    </citation>
    <scope>NUCLEOTIDE SEQUENCE [LARGE SCALE GENOMIC DNA]</scope>
    <source>
        <strain evidence="1 2">PP31</strain>
    </source>
</reference>
<dbReference type="Proteomes" id="UP000427769">
    <property type="component" value="Chromosome"/>
</dbReference>
<evidence type="ECO:0000313" key="2">
    <source>
        <dbReference type="Proteomes" id="UP000427769"/>
    </source>
</evidence>
<dbReference type="KEGG" id="dwd:DSCW_61660"/>
<accession>A0A5K7ZF24</accession>
<proteinExistence type="predicted"/>
<dbReference type="EMBL" id="AP021875">
    <property type="protein sequence ID" value="BBO78749.1"/>
    <property type="molecule type" value="Genomic_DNA"/>
</dbReference>
<dbReference type="AlphaFoldDB" id="A0A5K7ZF24"/>
<gene>
    <name evidence="1" type="ORF">DSCW_61660</name>
</gene>
<evidence type="ECO:0000313" key="1">
    <source>
        <dbReference type="EMBL" id="BBO78749.1"/>
    </source>
</evidence>
<organism evidence="1 2">
    <name type="scientific">Desulfosarcina widdelii</name>
    <dbReference type="NCBI Taxonomy" id="947919"/>
    <lineage>
        <taxon>Bacteria</taxon>
        <taxon>Pseudomonadati</taxon>
        <taxon>Thermodesulfobacteriota</taxon>
        <taxon>Desulfobacteria</taxon>
        <taxon>Desulfobacterales</taxon>
        <taxon>Desulfosarcinaceae</taxon>
        <taxon>Desulfosarcina</taxon>
    </lineage>
</organism>